<proteinExistence type="inferred from homology"/>
<dbReference type="GO" id="GO:0004550">
    <property type="term" value="F:nucleoside diphosphate kinase activity"/>
    <property type="evidence" value="ECO:0007669"/>
    <property type="project" value="UniProtKB-EC"/>
</dbReference>
<reference evidence="11 12" key="1">
    <citation type="journal article" date="2017" name="Mol. Plant">
        <title>The Genome of Medicinal Plant Macleaya cordata Provides New Insights into Benzylisoquinoline Alkaloids Metabolism.</title>
        <authorList>
            <person name="Liu X."/>
            <person name="Liu Y."/>
            <person name="Huang P."/>
            <person name="Ma Y."/>
            <person name="Qing Z."/>
            <person name="Tang Q."/>
            <person name="Cao H."/>
            <person name="Cheng P."/>
            <person name="Zheng Y."/>
            <person name="Yuan Z."/>
            <person name="Zhou Y."/>
            <person name="Liu J."/>
            <person name="Tang Z."/>
            <person name="Zhuo Y."/>
            <person name="Zhang Y."/>
            <person name="Yu L."/>
            <person name="Huang J."/>
            <person name="Yang P."/>
            <person name="Peng Q."/>
            <person name="Zhang J."/>
            <person name="Jiang W."/>
            <person name="Zhang Z."/>
            <person name="Lin K."/>
            <person name="Ro D.K."/>
            <person name="Chen X."/>
            <person name="Xiong X."/>
            <person name="Shang Y."/>
            <person name="Huang S."/>
            <person name="Zeng J."/>
        </authorList>
    </citation>
    <scope>NUCLEOTIDE SEQUENCE [LARGE SCALE GENOMIC DNA]</scope>
    <source>
        <strain evidence="12">cv. BLH2017</strain>
        <tissue evidence="11">Root</tissue>
    </source>
</reference>
<dbReference type="OrthoDB" id="1849717at2759"/>
<dbReference type="SUPFAM" id="SSF54919">
    <property type="entry name" value="Nucleoside diphosphate kinase, NDK"/>
    <property type="match status" value="1"/>
</dbReference>
<comment type="caution">
    <text evidence="8">Lacks conserved residue(s) required for the propagation of feature annotation.</text>
</comment>
<dbReference type="EC" id="2.7.4.6" evidence="5"/>
<evidence type="ECO:0000313" key="12">
    <source>
        <dbReference type="Proteomes" id="UP000195402"/>
    </source>
</evidence>
<accession>A0A200Q7E6</accession>
<evidence type="ECO:0000256" key="4">
    <source>
        <dbReference type="ARBA" id="ARBA00008142"/>
    </source>
</evidence>
<dbReference type="SMART" id="SM00562">
    <property type="entry name" value="NDK"/>
    <property type="match status" value="1"/>
</dbReference>
<dbReference type="PRINTS" id="PR01243">
    <property type="entry name" value="NUCDPKINASE"/>
</dbReference>
<keyword evidence="12" id="KW-1185">Reference proteome</keyword>
<dbReference type="Gene3D" id="3.30.70.141">
    <property type="entry name" value="Nucleoside diphosphate kinase-like domain"/>
    <property type="match status" value="1"/>
</dbReference>
<dbReference type="STRING" id="56857.A0A200Q7E6"/>
<dbReference type="GO" id="GO:0006183">
    <property type="term" value="P:GTP biosynthetic process"/>
    <property type="evidence" value="ECO:0007669"/>
    <property type="project" value="InterPro"/>
</dbReference>
<evidence type="ECO:0000256" key="1">
    <source>
        <dbReference type="ARBA" id="ARBA00000082"/>
    </source>
</evidence>
<evidence type="ECO:0000256" key="6">
    <source>
        <dbReference type="ARBA" id="ARBA00022679"/>
    </source>
</evidence>
<dbReference type="Pfam" id="PF00334">
    <property type="entry name" value="NDK"/>
    <property type="match status" value="1"/>
</dbReference>
<comment type="similarity">
    <text evidence="4 8 9">Belongs to the NDK family.</text>
</comment>
<comment type="catalytic activity">
    <reaction evidence="1">
        <text>a 2'-deoxyribonucleoside 5'-diphosphate + ATP = a 2'-deoxyribonucleoside 5'-triphosphate + ADP</text>
        <dbReference type="Rhea" id="RHEA:44640"/>
        <dbReference type="ChEBI" id="CHEBI:30616"/>
        <dbReference type="ChEBI" id="CHEBI:61560"/>
        <dbReference type="ChEBI" id="CHEBI:73316"/>
        <dbReference type="ChEBI" id="CHEBI:456216"/>
        <dbReference type="EC" id="2.7.4.6"/>
    </reaction>
</comment>
<comment type="caution">
    <text evidence="11">The sequence shown here is derived from an EMBL/GenBank/DDBJ whole genome shotgun (WGS) entry which is preliminary data.</text>
</comment>
<dbReference type="InterPro" id="IPR034907">
    <property type="entry name" value="NDK-like_dom"/>
</dbReference>
<protein>
    <recommendedName>
        <fullName evidence="5">nucleoside-diphosphate kinase</fullName>
        <ecNumber evidence="5">2.7.4.6</ecNumber>
    </recommendedName>
</protein>
<evidence type="ECO:0000256" key="8">
    <source>
        <dbReference type="PROSITE-ProRule" id="PRU00706"/>
    </source>
</evidence>
<comment type="catalytic activity">
    <reaction evidence="2">
        <text>a ribonucleoside 5'-diphosphate + ATP = a ribonucleoside 5'-triphosphate + ADP</text>
        <dbReference type="Rhea" id="RHEA:18113"/>
        <dbReference type="ChEBI" id="CHEBI:30616"/>
        <dbReference type="ChEBI" id="CHEBI:57930"/>
        <dbReference type="ChEBI" id="CHEBI:61557"/>
        <dbReference type="ChEBI" id="CHEBI:456216"/>
        <dbReference type="EC" id="2.7.4.6"/>
    </reaction>
</comment>
<evidence type="ECO:0000256" key="5">
    <source>
        <dbReference type="ARBA" id="ARBA00012966"/>
    </source>
</evidence>
<dbReference type="GO" id="GO:0006228">
    <property type="term" value="P:UTP biosynthetic process"/>
    <property type="evidence" value="ECO:0007669"/>
    <property type="project" value="InterPro"/>
</dbReference>
<organism evidence="11 12">
    <name type="scientific">Macleaya cordata</name>
    <name type="common">Five-seeded plume-poppy</name>
    <name type="synonym">Bocconia cordata</name>
    <dbReference type="NCBI Taxonomy" id="56857"/>
    <lineage>
        <taxon>Eukaryota</taxon>
        <taxon>Viridiplantae</taxon>
        <taxon>Streptophyta</taxon>
        <taxon>Embryophyta</taxon>
        <taxon>Tracheophyta</taxon>
        <taxon>Spermatophyta</taxon>
        <taxon>Magnoliopsida</taxon>
        <taxon>Ranunculales</taxon>
        <taxon>Papaveraceae</taxon>
        <taxon>Papaveroideae</taxon>
        <taxon>Macleaya</taxon>
    </lineage>
</organism>
<dbReference type="EMBL" id="MVGT01002831">
    <property type="protein sequence ID" value="OVA06403.1"/>
    <property type="molecule type" value="Genomic_DNA"/>
</dbReference>
<dbReference type="PROSITE" id="PS51374">
    <property type="entry name" value="NDPK_LIKE"/>
    <property type="match status" value="1"/>
</dbReference>
<dbReference type="AlphaFoldDB" id="A0A200Q7E6"/>
<feature type="domain" description="Nucleoside diphosphate kinase-like" evidence="10">
    <location>
        <begin position="3"/>
        <end position="106"/>
    </location>
</feature>
<sequence length="109" mass="12618">MVKERTFVLVFPYCLEVYVIGDIVMEFEKNGLTVIGLNKMTVRPKFAQKHFHRTGRIPSYHPSWVEFTVSHPVVAMLLEGEDAINKVHAITSRDWKITLSRDHHLQIDG</sequence>
<evidence type="ECO:0000256" key="7">
    <source>
        <dbReference type="ARBA" id="ARBA00022777"/>
    </source>
</evidence>
<evidence type="ECO:0000256" key="9">
    <source>
        <dbReference type="RuleBase" id="RU004011"/>
    </source>
</evidence>
<evidence type="ECO:0000313" key="11">
    <source>
        <dbReference type="EMBL" id="OVA06403.1"/>
    </source>
</evidence>
<keyword evidence="6" id="KW-0808">Transferase</keyword>
<dbReference type="PANTHER" id="PTHR11349">
    <property type="entry name" value="NUCLEOSIDE DIPHOSPHATE KINASE"/>
    <property type="match status" value="1"/>
</dbReference>
<comment type="cofactor">
    <cofactor evidence="3">
        <name>Mg(2+)</name>
        <dbReference type="ChEBI" id="CHEBI:18420"/>
    </cofactor>
</comment>
<evidence type="ECO:0000259" key="10">
    <source>
        <dbReference type="SMART" id="SM00562"/>
    </source>
</evidence>
<name>A0A200Q7E6_MACCD</name>
<dbReference type="InterPro" id="IPR001564">
    <property type="entry name" value="Nucleoside_diP_kinase"/>
</dbReference>
<evidence type="ECO:0000256" key="3">
    <source>
        <dbReference type="ARBA" id="ARBA00001946"/>
    </source>
</evidence>
<dbReference type="InParanoid" id="A0A200Q7E6"/>
<dbReference type="InterPro" id="IPR036850">
    <property type="entry name" value="NDK-like_dom_sf"/>
</dbReference>
<keyword evidence="7 11" id="KW-0418">Kinase</keyword>
<dbReference type="GO" id="GO:0006241">
    <property type="term" value="P:CTP biosynthetic process"/>
    <property type="evidence" value="ECO:0007669"/>
    <property type="project" value="InterPro"/>
</dbReference>
<evidence type="ECO:0000256" key="2">
    <source>
        <dbReference type="ARBA" id="ARBA00000937"/>
    </source>
</evidence>
<gene>
    <name evidence="11" type="ORF">BVC80_3065g1</name>
</gene>
<dbReference type="Proteomes" id="UP000195402">
    <property type="component" value="Unassembled WGS sequence"/>
</dbReference>